<dbReference type="Pfam" id="PF03949">
    <property type="entry name" value="Malic_M"/>
    <property type="match status" value="1"/>
</dbReference>
<evidence type="ECO:0000313" key="10">
    <source>
        <dbReference type="EMBL" id="MBT2162507.1"/>
    </source>
</evidence>
<evidence type="ECO:0000313" key="11">
    <source>
        <dbReference type="Proteomes" id="UP000740413"/>
    </source>
</evidence>
<dbReference type="InterPro" id="IPR002505">
    <property type="entry name" value="PTA_PTB"/>
</dbReference>
<dbReference type="SUPFAM" id="SSF53659">
    <property type="entry name" value="Isocitrate/Isopropylmalate dehydrogenase-like"/>
    <property type="match status" value="1"/>
</dbReference>
<dbReference type="Gene3D" id="3.40.50.10950">
    <property type="match status" value="1"/>
</dbReference>
<protein>
    <submittedName>
        <fullName evidence="10">NADP-dependent malic enzyme</fullName>
    </submittedName>
</protein>
<dbReference type="InterPro" id="IPR015884">
    <property type="entry name" value="Malic_enzyme_CS"/>
</dbReference>
<keyword evidence="5" id="KW-0479">Metal-binding</keyword>
<dbReference type="SMART" id="SM01274">
    <property type="entry name" value="malic"/>
    <property type="match status" value="1"/>
</dbReference>
<dbReference type="InterPro" id="IPR046346">
    <property type="entry name" value="Aminoacid_DH-like_N_sf"/>
</dbReference>
<dbReference type="SUPFAM" id="SSF53223">
    <property type="entry name" value="Aminoacid dehydrogenase-like, N-terminal domain"/>
    <property type="match status" value="1"/>
</dbReference>
<comment type="cofactor">
    <cofactor evidence="2">
        <name>Mg(2+)</name>
        <dbReference type="ChEBI" id="CHEBI:18420"/>
    </cofactor>
</comment>
<evidence type="ECO:0000256" key="4">
    <source>
        <dbReference type="ARBA" id="ARBA00008756"/>
    </source>
</evidence>
<name>A0ABS5WGY4_9FLAO</name>
<evidence type="ECO:0000256" key="6">
    <source>
        <dbReference type="ARBA" id="ARBA00023002"/>
    </source>
</evidence>
<comment type="cofactor">
    <cofactor evidence="1">
        <name>Mn(2+)</name>
        <dbReference type="ChEBI" id="CHEBI:29035"/>
    </cofactor>
</comment>
<dbReference type="SMART" id="SM00919">
    <property type="entry name" value="Malic_M"/>
    <property type="match status" value="1"/>
</dbReference>
<proteinExistence type="inferred from homology"/>
<evidence type="ECO:0000256" key="5">
    <source>
        <dbReference type="ARBA" id="ARBA00022723"/>
    </source>
</evidence>
<evidence type="ECO:0000259" key="9">
    <source>
        <dbReference type="SMART" id="SM01274"/>
    </source>
</evidence>
<dbReference type="PROSITE" id="PS00331">
    <property type="entry name" value="MALIC_ENZYMES"/>
    <property type="match status" value="1"/>
</dbReference>
<sequence length="766" mass="84387">MGNEKLRREALIYHAKPQPGKIKIVPTKPYSTQRDLALAYSPGVAEPCLEIAKDKENVYKYTSKGNLVAIISNGTAVLGLGNIGPEASKPVMEGKGLLFKIFADIDGIDIEVDTEDVDKFVETVKMIAPTFGGINLEDIKAPEAFEIERRLKEELDIPVMHDDQHGTAIISAAALLNALELSEKKMSEARIVISGAGAAAVSCTKLYKAFGAKAENIVMLDSKGVIRKDAENLSASKKEFATDRKIDTLSEAMVDADVFVGLSIANIVTADMLMSMAKNPIVFAMANPDPEVSYDLAVKTRKDIIMATGRSDHPNQVNNVLGFPFIFRGALDVRATTINEEMKMAAVKALADLTKQPVPEQVNIAYGETRLTFGKEYIIPKPFDQRLIAEIPPAVAKAAMDSGVAKNPIEDWGRYKEELLQRSGNDNKVVRLLHNRAKMNKKRIVFAEADHLDVLKTAQIVYEEGIAEPILLGRKEVILELKKEIDFDADIEILDPTSKEFDEKHIRYATKFWESRKRSGTTLYSAKIRMRQRNYFGAMMVLEGDADGMISGYSRAYPTVVKPILEVIGRASNVKKVSTVNIMITDKGPLFLSDTSINIDPSAEEIAEIAQNAANVASTFGFEPVLALLSYANFGSSSHPHAKKVREAVRILHERNPDLVVDGEIQTDFALNKELLQSQFPFSKLAGKKVNTLIFPNLEAANITYKLLKELNQADSIGPIMVGLRRSVHILQLGASVDEMVNMTAVAVIDAQEREKRKKAKSTQAK</sequence>
<dbReference type="InterPro" id="IPR012188">
    <property type="entry name" value="ME_PTA"/>
</dbReference>
<reference evidence="11" key="2">
    <citation type="submission" date="2023-07" db="EMBL/GenBank/DDBJ databases">
        <title>Zobellia barbeyronii sp. nov., a new marine flavobacterium, isolated from green and red algae.</title>
        <authorList>
            <person name="Nedashkovskaya O.I."/>
            <person name="Otstavnykh N."/>
            <person name="Zhukova N."/>
            <person name="Guzev K."/>
            <person name="Chausova V."/>
            <person name="Tekutyeva L."/>
            <person name="Mikhailov V."/>
            <person name="Isaeva M."/>
        </authorList>
    </citation>
    <scope>NUCLEOTIDE SEQUENCE [LARGE SCALE GENOMIC DNA]</scope>
    <source>
        <strain evidence="11">KMM 6746</strain>
    </source>
</reference>
<dbReference type="InterPro" id="IPR045213">
    <property type="entry name" value="Malic_NAD-bd_bact_type"/>
</dbReference>
<gene>
    <name evidence="10" type="ORF">HW347_14640</name>
</gene>
<dbReference type="Gene3D" id="3.40.50.10380">
    <property type="entry name" value="Malic enzyme, N-terminal domain"/>
    <property type="match status" value="1"/>
</dbReference>
<dbReference type="Pfam" id="PF01515">
    <property type="entry name" value="PTA_PTB"/>
    <property type="match status" value="1"/>
</dbReference>
<dbReference type="InterPro" id="IPR037062">
    <property type="entry name" value="Malic_N_dom_sf"/>
</dbReference>
<dbReference type="Gene3D" id="3.40.50.720">
    <property type="entry name" value="NAD(P)-binding Rossmann-like Domain"/>
    <property type="match status" value="1"/>
</dbReference>
<evidence type="ECO:0000256" key="7">
    <source>
        <dbReference type="ARBA" id="ARBA00023268"/>
    </source>
</evidence>
<dbReference type="PANTHER" id="PTHR43237:SF4">
    <property type="entry name" value="NADP-DEPENDENT MALIC ENZYME"/>
    <property type="match status" value="1"/>
</dbReference>
<dbReference type="Pfam" id="PF00390">
    <property type="entry name" value="malic"/>
    <property type="match status" value="1"/>
</dbReference>
<evidence type="ECO:0000256" key="3">
    <source>
        <dbReference type="ARBA" id="ARBA00007686"/>
    </source>
</evidence>
<evidence type="ECO:0000256" key="2">
    <source>
        <dbReference type="ARBA" id="ARBA00001946"/>
    </source>
</evidence>
<keyword evidence="11" id="KW-1185">Reference proteome</keyword>
<dbReference type="SUPFAM" id="SSF51735">
    <property type="entry name" value="NAD(P)-binding Rossmann-fold domains"/>
    <property type="match status" value="1"/>
</dbReference>
<dbReference type="InterPro" id="IPR012302">
    <property type="entry name" value="Malic_NAD-bd"/>
</dbReference>
<dbReference type="PANTHER" id="PTHR43237">
    <property type="entry name" value="NADP-DEPENDENT MALIC ENZYME"/>
    <property type="match status" value="1"/>
</dbReference>
<dbReference type="PIRSF" id="PIRSF036684">
    <property type="entry name" value="ME_PTA"/>
    <property type="match status" value="1"/>
</dbReference>
<feature type="domain" description="Malic enzyme NAD-binding" evidence="8">
    <location>
        <begin position="164"/>
        <end position="400"/>
    </location>
</feature>
<dbReference type="InterPro" id="IPR036291">
    <property type="entry name" value="NAD(P)-bd_dom_sf"/>
</dbReference>
<evidence type="ECO:0000259" key="8">
    <source>
        <dbReference type="SMART" id="SM00919"/>
    </source>
</evidence>
<comment type="similarity">
    <text evidence="4">In the C-terminal section; belongs to the phosphate acetyltransferase and butyryltransferase family.</text>
</comment>
<comment type="caution">
    <text evidence="10">The sequence shown here is derived from an EMBL/GenBank/DDBJ whole genome shotgun (WGS) entry which is preliminary data.</text>
</comment>
<dbReference type="InterPro" id="IPR042113">
    <property type="entry name" value="P_AcTrfase_dom1"/>
</dbReference>
<reference evidence="10 11" key="1">
    <citation type="submission" date="2020-06" db="EMBL/GenBank/DDBJ databases">
        <authorList>
            <person name="Isaeva M.P."/>
            <person name="Chernysheva N.Y."/>
        </authorList>
    </citation>
    <scope>NUCLEOTIDE SEQUENCE [LARGE SCALE GENOMIC DNA]</scope>
    <source>
        <strain evidence="10 11">KMM 6746</strain>
    </source>
</reference>
<keyword evidence="7" id="KW-0511">Multifunctional enzyme</keyword>
<dbReference type="RefSeq" id="WP_214612522.1">
    <property type="nucleotide sequence ID" value="NZ_JACATN010000004.1"/>
</dbReference>
<dbReference type="Gene3D" id="3.40.50.10750">
    <property type="entry name" value="Isocitrate/Isopropylmalate dehydrogenase-like"/>
    <property type="match status" value="1"/>
</dbReference>
<dbReference type="InterPro" id="IPR051674">
    <property type="entry name" value="Malate_Decarboxylase"/>
</dbReference>
<dbReference type="InterPro" id="IPR042112">
    <property type="entry name" value="P_AcTrfase_dom2"/>
</dbReference>
<dbReference type="Proteomes" id="UP000740413">
    <property type="component" value="Unassembled WGS sequence"/>
</dbReference>
<accession>A0ABS5WGY4</accession>
<comment type="similarity">
    <text evidence="3">In the N-terminal section; belongs to the malic enzymes family.</text>
</comment>
<keyword evidence="6" id="KW-0560">Oxidoreductase</keyword>
<dbReference type="InterPro" id="IPR012301">
    <property type="entry name" value="Malic_N_dom"/>
</dbReference>
<feature type="domain" description="Malic enzyme N-terminal" evidence="9">
    <location>
        <begin position="19"/>
        <end position="152"/>
    </location>
</feature>
<evidence type="ECO:0000256" key="1">
    <source>
        <dbReference type="ARBA" id="ARBA00001936"/>
    </source>
</evidence>
<dbReference type="CDD" id="cd05311">
    <property type="entry name" value="NAD_bind_2_malic_enz"/>
    <property type="match status" value="1"/>
</dbReference>
<dbReference type="EMBL" id="JACATN010000004">
    <property type="protein sequence ID" value="MBT2162507.1"/>
    <property type="molecule type" value="Genomic_DNA"/>
</dbReference>
<organism evidence="10 11">
    <name type="scientific">Zobellia barbeyronii</name>
    <dbReference type="NCBI Taxonomy" id="2748009"/>
    <lineage>
        <taxon>Bacteria</taxon>
        <taxon>Pseudomonadati</taxon>
        <taxon>Bacteroidota</taxon>
        <taxon>Flavobacteriia</taxon>
        <taxon>Flavobacteriales</taxon>
        <taxon>Flavobacteriaceae</taxon>
        <taxon>Zobellia</taxon>
    </lineage>
</organism>